<dbReference type="PROSITE" id="PS00460">
    <property type="entry name" value="GLUTATHIONE_PEROXID_1"/>
    <property type="match status" value="1"/>
</dbReference>
<evidence type="ECO:0000256" key="2">
    <source>
        <dbReference type="ARBA" id="ARBA00022559"/>
    </source>
</evidence>
<proteinExistence type="inferred from homology"/>
<protein>
    <recommendedName>
        <fullName evidence="4">Glutathione peroxidase</fullName>
    </recommendedName>
</protein>
<keyword evidence="7" id="KW-1185">Reference proteome</keyword>
<dbReference type="PRINTS" id="PR01011">
    <property type="entry name" value="GLUTPROXDASE"/>
</dbReference>
<keyword evidence="3 4" id="KW-0560">Oxidoreductase</keyword>
<dbReference type="InterPro" id="IPR029759">
    <property type="entry name" value="GPX_AS"/>
</dbReference>
<comment type="similarity">
    <text evidence="1 4">Belongs to the glutathione peroxidase family.</text>
</comment>
<keyword evidence="2 4" id="KW-0575">Peroxidase</keyword>
<dbReference type="Proteomes" id="UP001157134">
    <property type="component" value="Unassembled WGS sequence"/>
</dbReference>
<comment type="caution">
    <text evidence="6">The sequence shown here is derived from an EMBL/GenBank/DDBJ whole genome shotgun (WGS) entry which is preliminary data.</text>
</comment>
<dbReference type="PROSITE" id="PS51355">
    <property type="entry name" value="GLUTATHIONE_PEROXID_3"/>
    <property type="match status" value="1"/>
</dbReference>
<dbReference type="PANTHER" id="PTHR11592">
    <property type="entry name" value="GLUTATHIONE PEROXIDASE"/>
    <property type="match status" value="1"/>
</dbReference>
<dbReference type="Pfam" id="PF00255">
    <property type="entry name" value="GSHPx"/>
    <property type="match status" value="1"/>
</dbReference>
<evidence type="ECO:0000259" key="5">
    <source>
        <dbReference type="PROSITE" id="PS51352"/>
    </source>
</evidence>
<reference evidence="6 7" key="1">
    <citation type="submission" date="2023-03" db="EMBL/GenBank/DDBJ databases">
        <title>Thalassotalea loyana LMG 22536T draft genome sequence.</title>
        <authorList>
            <person name="Sawabe T."/>
        </authorList>
    </citation>
    <scope>NUCLEOTIDE SEQUENCE [LARGE SCALE GENOMIC DNA]</scope>
    <source>
        <strain evidence="6 7">LMG 22536</strain>
    </source>
</reference>
<evidence type="ECO:0000313" key="7">
    <source>
        <dbReference type="Proteomes" id="UP001157134"/>
    </source>
</evidence>
<dbReference type="PROSITE" id="PS51352">
    <property type="entry name" value="THIOREDOXIN_2"/>
    <property type="match status" value="1"/>
</dbReference>
<dbReference type="CDD" id="cd00340">
    <property type="entry name" value="GSH_Peroxidase"/>
    <property type="match status" value="1"/>
</dbReference>
<accession>A0ABQ6HG09</accession>
<evidence type="ECO:0000256" key="3">
    <source>
        <dbReference type="ARBA" id="ARBA00023002"/>
    </source>
</evidence>
<sequence>MSNFYQFEATDFKGDNISMSSYEGKVVLVVNTASACGFTPQYEGLQKLYGQYQEQGLEVLAFPCNQFGKQEKGSDDEIKSFCDLNFNISFPLFSKIEVNGDNAHPIYQHLKQEAPGILGTKKIKWNFTKFLIGKNGQVIKRYAPTTKPQDIEADIKAELAK</sequence>
<name>A0ABQ6HG09_9GAMM</name>
<evidence type="ECO:0000313" key="6">
    <source>
        <dbReference type="EMBL" id="GLX87018.1"/>
    </source>
</evidence>
<dbReference type="InterPro" id="IPR013766">
    <property type="entry name" value="Thioredoxin_domain"/>
</dbReference>
<dbReference type="PROSITE" id="PS00763">
    <property type="entry name" value="GLUTATHIONE_PEROXID_2"/>
    <property type="match status" value="1"/>
</dbReference>
<dbReference type="Gene3D" id="3.40.30.10">
    <property type="entry name" value="Glutaredoxin"/>
    <property type="match status" value="1"/>
</dbReference>
<dbReference type="PIRSF" id="PIRSF000303">
    <property type="entry name" value="Glutathion_perox"/>
    <property type="match status" value="1"/>
</dbReference>
<dbReference type="GO" id="GO:0004601">
    <property type="term" value="F:peroxidase activity"/>
    <property type="evidence" value="ECO:0007669"/>
    <property type="project" value="UniProtKB-KW"/>
</dbReference>
<dbReference type="PANTHER" id="PTHR11592:SF78">
    <property type="entry name" value="GLUTATHIONE PEROXIDASE"/>
    <property type="match status" value="1"/>
</dbReference>
<dbReference type="RefSeq" id="WP_284300640.1">
    <property type="nucleotide sequence ID" value="NZ_BSSV01000008.1"/>
</dbReference>
<dbReference type="EMBL" id="BSSV01000008">
    <property type="protein sequence ID" value="GLX87018.1"/>
    <property type="molecule type" value="Genomic_DNA"/>
</dbReference>
<evidence type="ECO:0000256" key="1">
    <source>
        <dbReference type="ARBA" id="ARBA00006926"/>
    </source>
</evidence>
<dbReference type="InterPro" id="IPR029760">
    <property type="entry name" value="GPX_CS"/>
</dbReference>
<dbReference type="SUPFAM" id="SSF52833">
    <property type="entry name" value="Thioredoxin-like"/>
    <property type="match status" value="1"/>
</dbReference>
<feature type="domain" description="Thioredoxin" evidence="5">
    <location>
        <begin position="1"/>
        <end position="160"/>
    </location>
</feature>
<dbReference type="InterPro" id="IPR000889">
    <property type="entry name" value="Glutathione_peroxidase"/>
</dbReference>
<organism evidence="6 7">
    <name type="scientific">Thalassotalea loyana</name>
    <dbReference type="NCBI Taxonomy" id="280483"/>
    <lineage>
        <taxon>Bacteria</taxon>
        <taxon>Pseudomonadati</taxon>
        <taxon>Pseudomonadota</taxon>
        <taxon>Gammaproteobacteria</taxon>
        <taxon>Alteromonadales</taxon>
        <taxon>Colwelliaceae</taxon>
        <taxon>Thalassotalea</taxon>
    </lineage>
</organism>
<gene>
    <name evidence="6" type="ORF">tloyanaT_32710</name>
</gene>
<evidence type="ECO:0000256" key="4">
    <source>
        <dbReference type="RuleBase" id="RU000499"/>
    </source>
</evidence>
<dbReference type="InterPro" id="IPR036249">
    <property type="entry name" value="Thioredoxin-like_sf"/>
</dbReference>